<dbReference type="CDD" id="cd06422">
    <property type="entry name" value="NTP_transferase_like_1"/>
    <property type="match status" value="1"/>
</dbReference>
<sequence>MILAAGEGKRLRPLTETMPKPMIPIASEPLIVHQIRWLRHAGVSEIVINLHHLGEQIENRLGRGTDLGVHITYCHEEELLDTGGAIVNALPYLLPGPFLVLNGDIWTNYPFKRLVQQTPDTTHLVLTPKPSHLESGDFYLEGNLVRRGDKNDLVFCGIGVLTENILRHAPDGIFSITKDVYFKRLSNDEITGEIYTGAWFDIGSPDQLKAVRRRYL</sequence>
<organism evidence="2">
    <name type="scientific">marine metagenome</name>
    <dbReference type="NCBI Taxonomy" id="408172"/>
    <lineage>
        <taxon>unclassified sequences</taxon>
        <taxon>metagenomes</taxon>
        <taxon>ecological metagenomes</taxon>
    </lineage>
</organism>
<protein>
    <recommendedName>
        <fullName evidence="1">Nucleotidyl transferase domain-containing protein</fullName>
    </recommendedName>
</protein>
<dbReference type="InterPro" id="IPR029044">
    <property type="entry name" value="Nucleotide-diphossugar_trans"/>
</dbReference>
<evidence type="ECO:0000313" key="2">
    <source>
        <dbReference type="EMBL" id="SUZ76150.1"/>
    </source>
</evidence>
<evidence type="ECO:0000259" key="1">
    <source>
        <dbReference type="Pfam" id="PF00483"/>
    </source>
</evidence>
<gene>
    <name evidence="2" type="ORF">METZ01_LOCUS29004</name>
</gene>
<dbReference type="EMBL" id="UINC01001267">
    <property type="protein sequence ID" value="SUZ76150.1"/>
    <property type="molecule type" value="Genomic_DNA"/>
</dbReference>
<feature type="domain" description="Nucleotidyl transferase" evidence="1">
    <location>
        <begin position="1"/>
        <end position="123"/>
    </location>
</feature>
<dbReference type="InterPro" id="IPR050486">
    <property type="entry name" value="Mannose-1P_guanyltransferase"/>
</dbReference>
<proteinExistence type="predicted"/>
<dbReference type="PANTHER" id="PTHR22572">
    <property type="entry name" value="SUGAR-1-PHOSPHATE GUANYL TRANSFERASE"/>
    <property type="match status" value="1"/>
</dbReference>
<dbReference type="Gene3D" id="3.90.550.10">
    <property type="entry name" value="Spore Coat Polysaccharide Biosynthesis Protein SpsA, Chain A"/>
    <property type="match status" value="1"/>
</dbReference>
<dbReference type="SUPFAM" id="SSF53448">
    <property type="entry name" value="Nucleotide-diphospho-sugar transferases"/>
    <property type="match status" value="1"/>
</dbReference>
<dbReference type="Pfam" id="PF00483">
    <property type="entry name" value="NTP_transferase"/>
    <property type="match status" value="1"/>
</dbReference>
<dbReference type="AlphaFoldDB" id="A0A381QAV1"/>
<reference evidence="2" key="1">
    <citation type="submission" date="2018-05" db="EMBL/GenBank/DDBJ databases">
        <authorList>
            <person name="Lanie J.A."/>
            <person name="Ng W.-L."/>
            <person name="Kazmierczak K.M."/>
            <person name="Andrzejewski T.M."/>
            <person name="Davidsen T.M."/>
            <person name="Wayne K.J."/>
            <person name="Tettelin H."/>
            <person name="Glass J.I."/>
            <person name="Rusch D."/>
            <person name="Podicherti R."/>
            <person name="Tsui H.-C.T."/>
            <person name="Winkler M.E."/>
        </authorList>
    </citation>
    <scope>NUCLEOTIDE SEQUENCE</scope>
</reference>
<accession>A0A381QAV1</accession>
<name>A0A381QAV1_9ZZZZ</name>
<dbReference type="InterPro" id="IPR005835">
    <property type="entry name" value="NTP_transferase_dom"/>
</dbReference>